<feature type="transmembrane region" description="Helical" evidence="5">
    <location>
        <begin position="56"/>
        <end position="77"/>
    </location>
</feature>
<dbReference type="InterPro" id="IPR050768">
    <property type="entry name" value="UPF0353/GerABKA_families"/>
</dbReference>
<dbReference type="SMART" id="SM00327">
    <property type="entry name" value="VWA"/>
    <property type="match status" value="1"/>
</dbReference>
<feature type="transmembrane region" description="Helical" evidence="5">
    <location>
        <begin position="12"/>
        <end position="29"/>
    </location>
</feature>
<evidence type="ECO:0000256" key="1">
    <source>
        <dbReference type="ARBA" id="ARBA00022475"/>
    </source>
</evidence>
<gene>
    <name evidence="7" type="ORF">RY831_12760</name>
</gene>
<dbReference type="PROSITE" id="PS50234">
    <property type="entry name" value="VWFA"/>
    <property type="match status" value="1"/>
</dbReference>
<dbReference type="Pfam" id="PF07584">
    <property type="entry name" value="BatA"/>
    <property type="match status" value="1"/>
</dbReference>
<keyword evidence="2 5" id="KW-0812">Transmembrane</keyword>
<dbReference type="PANTHER" id="PTHR22550:SF5">
    <property type="entry name" value="LEUCINE ZIPPER PROTEIN 4"/>
    <property type="match status" value="1"/>
</dbReference>
<dbReference type="Proteomes" id="UP001352263">
    <property type="component" value="Unassembled WGS sequence"/>
</dbReference>
<keyword evidence="4 5" id="KW-0472">Membrane</keyword>
<feature type="transmembrane region" description="Helical" evidence="5">
    <location>
        <begin position="327"/>
        <end position="348"/>
    </location>
</feature>
<evidence type="ECO:0000313" key="8">
    <source>
        <dbReference type="Proteomes" id="UP001352263"/>
    </source>
</evidence>
<dbReference type="SUPFAM" id="SSF53300">
    <property type="entry name" value="vWA-like"/>
    <property type="match status" value="1"/>
</dbReference>
<comment type="caution">
    <text evidence="7">The sequence shown here is derived from an EMBL/GenBank/DDBJ whole genome shotgun (WGS) entry which is preliminary data.</text>
</comment>
<keyword evidence="1" id="KW-1003">Cell membrane</keyword>
<organism evidence="7 8">
    <name type="scientific">Noviherbaspirillum album</name>
    <dbReference type="NCBI Taxonomy" id="3080276"/>
    <lineage>
        <taxon>Bacteria</taxon>
        <taxon>Pseudomonadati</taxon>
        <taxon>Pseudomonadota</taxon>
        <taxon>Betaproteobacteria</taxon>
        <taxon>Burkholderiales</taxon>
        <taxon>Oxalobacteraceae</taxon>
        <taxon>Noviherbaspirillum</taxon>
    </lineage>
</organism>
<dbReference type="Gene3D" id="3.40.50.410">
    <property type="entry name" value="von Willebrand factor, type A domain"/>
    <property type="match status" value="1"/>
</dbReference>
<dbReference type="PANTHER" id="PTHR22550">
    <property type="entry name" value="SPORE GERMINATION PROTEIN"/>
    <property type="match status" value="1"/>
</dbReference>
<dbReference type="InterPro" id="IPR002035">
    <property type="entry name" value="VWF_A"/>
</dbReference>
<evidence type="ECO:0000256" key="3">
    <source>
        <dbReference type="ARBA" id="ARBA00022989"/>
    </source>
</evidence>
<keyword evidence="3 5" id="KW-1133">Transmembrane helix</keyword>
<dbReference type="EMBL" id="JAWIIV010000009">
    <property type="protein sequence ID" value="MEC4720026.1"/>
    <property type="molecule type" value="Genomic_DNA"/>
</dbReference>
<reference evidence="7 8" key="1">
    <citation type="submission" date="2023-10" db="EMBL/GenBank/DDBJ databases">
        <title>Noviherbaspirillum sp. CPCC 100848 genome assembly.</title>
        <authorList>
            <person name="Li X.Y."/>
            <person name="Fang X.M."/>
        </authorList>
    </citation>
    <scope>NUCLEOTIDE SEQUENCE [LARGE SCALE GENOMIC DNA]</scope>
    <source>
        <strain evidence="7 8">CPCC 100848</strain>
    </source>
</reference>
<protein>
    <submittedName>
        <fullName evidence="7">VWA domain-containing protein</fullName>
    </submittedName>
</protein>
<feature type="domain" description="VWFA" evidence="6">
    <location>
        <begin position="91"/>
        <end position="314"/>
    </location>
</feature>
<proteinExistence type="predicted"/>
<dbReference type="RefSeq" id="WP_326506741.1">
    <property type="nucleotide sequence ID" value="NZ_JAWIIV010000009.1"/>
</dbReference>
<dbReference type="Pfam" id="PF00092">
    <property type="entry name" value="VWA"/>
    <property type="match status" value="1"/>
</dbReference>
<keyword evidence="8" id="KW-1185">Reference proteome</keyword>
<name>A0ABU6J8U3_9BURK</name>
<evidence type="ECO:0000313" key="7">
    <source>
        <dbReference type="EMBL" id="MEC4720026.1"/>
    </source>
</evidence>
<evidence type="ECO:0000256" key="4">
    <source>
        <dbReference type="ARBA" id="ARBA00023136"/>
    </source>
</evidence>
<dbReference type="InterPro" id="IPR036465">
    <property type="entry name" value="vWFA_dom_sf"/>
</dbReference>
<dbReference type="InterPro" id="IPR024163">
    <property type="entry name" value="Aerotolerance_reg_N"/>
</dbReference>
<sequence>MGYDVNFLWPELLALLLVPIVFAAWYIRATRKTTDTLQRYPGLTASLPTASKDRAFLRHLSPALFIAALTLLILAFARPVATVMLPTLHNTIILALDVSGSMRADDVQPNRLDAAKAAVKEFVELQPDSTRIGIVSFATAASVVQAPSRNHTDILNAVNQLQLQAGTAIGSAILISLNTIFPDLKIDLGTADFEPRAPDKNLRNPAANDPLRVDRSQTIVPPGSYKNAAIVLLSDGEATTGPDPIETSRIAAERGVRIFTVGIGTAEGQVVSYGGWSMKVALNEDALRKIASNTGGEYMYAATGQQLTDVYKSLSARFAYEERETEIGAILVGVAAVCALASALLALLRSHRIF</sequence>
<evidence type="ECO:0000256" key="2">
    <source>
        <dbReference type="ARBA" id="ARBA00022692"/>
    </source>
</evidence>
<evidence type="ECO:0000259" key="6">
    <source>
        <dbReference type="PROSITE" id="PS50234"/>
    </source>
</evidence>
<dbReference type="Pfam" id="PF13519">
    <property type="entry name" value="VWA_2"/>
    <property type="match status" value="1"/>
</dbReference>
<evidence type="ECO:0000256" key="5">
    <source>
        <dbReference type="SAM" id="Phobius"/>
    </source>
</evidence>
<accession>A0ABU6J8U3</accession>